<keyword evidence="4 5" id="KW-0326">Glycosidase</keyword>
<dbReference type="SUPFAM" id="SSF49785">
    <property type="entry name" value="Galactose-binding domain-like"/>
    <property type="match status" value="1"/>
</dbReference>
<evidence type="ECO:0000256" key="1">
    <source>
        <dbReference type="ARBA" id="ARBA00000822"/>
    </source>
</evidence>
<dbReference type="InterPro" id="IPR011583">
    <property type="entry name" value="Chitinase_II/V-like_cat"/>
</dbReference>
<reference evidence="10" key="2">
    <citation type="journal article" date="2021" name="PeerJ">
        <title>Extensive microbial diversity within the chicken gut microbiome revealed by metagenomics and culture.</title>
        <authorList>
            <person name="Gilroy R."/>
            <person name="Ravi A."/>
            <person name="Getino M."/>
            <person name="Pursley I."/>
            <person name="Horton D.L."/>
            <person name="Alikhan N.F."/>
            <person name="Baker D."/>
            <person name="Gharbi K."/>
            <person name="Hall N."/>
            <person name="Watson M."/>
            <person name="Adriaenssens E.M."/>
            <person name="Foster-Nyarko E."/>
            <person name="Jarju S."/>
            <person name="Secka A."/>
            <person name="Antonio M."/>
            <person name="Oren A."/>
            <person name="Chaudhuri R.R."/>
            <person name="La Ragione R."/>
            <person name="Hildebrand F."/>
            <person name="Pallen M.J."/>
        </authorList>
    </citation>
    <scope>NUCLEOTIDE SEQUENCE</scope>
    <source>
        <strain evidence="10">1063</strain>
    </source>
</reference>
<dbReference type="SUPFAM" id="SSF51445">
    <property type="entry name" value="(Trans)glycosidases"/>
    <property type="match status" value="1"/>
</dbReference>
<dbReference type="InterPro" id="IPR050314">
    <property type="entry name" value="Glycosyl_Hydrlase_18"/>
</dbReference>
<dbReference type="GO" id="GO:0008061">
    <property type="term" value="F:chitin binding"/>
    <property type="evidence" value="ECO:0007669"/>
    <property type="project" value="InterPro"/>
</dbReference>
<keyword evidence="3 5" id="KW-0378">Hydrolase</keyword>
<dbReference type="GO" id="GO:0008843">
    <property type="term" value="F:endochitinase activity"/>
    <property type="evidence" value="ECO:0007669"/>
    <property type="project" value="UniProtKB-EC"/>
</dbReference>
<reference evidence="10" key="1">
    <citation type="submission" date="2020-10" db="EMBL/GenBank/DDBJ databases">
        <authorList>
            <person name="Gilroy R."/>
        </authorList>
    </citation>
    <scope>NUCLEOTIDE SEQUENCE</scope>
    <source>
        <strain evidence="10">1063</strain>
    </source>
</reference>
<evidence type="ECO:0000256" key="6">
    <source>
        <dbReference type="RuleBase" id="RU004453"/>
    </source>
</evidence>
<feature type="domain" description="GH18" evidence="9">
    <location>
        <begin position="199"/>
        <end position="538"/>
    </location>
</feature>
<comment type="catalytic activity">
    <reaction evidence="1">
        <text>Random endo-hydrolysis of N-acetyl-beta-D-glucosaminide (1-&gt;4)-beta-linkages in chitin and chitodextrins.</text>
        <dbReference type="EC" id="3.2.1.14"/>
    </reaction>
</comment>
<dbReference type="EMBL" id="DVMN01000098">
    <property type="protein sequence ID" value="HIU21662.1"/>
    <property type="molecule type" value="Genomic_DNA"/>
</dbReference>
<dbReference type="PROSITE" id="PS50022">
    <property type="entry name" value="FA58C_3"/>
    <property type="match status" value="1"/>
</dbReference>
<dbReference type="AlphaFoldDB" id="A0A9D1HST1"/>
<dbReference type="GO" id="GO:0005975">
    <property type="term" value="P:carbohydrate metabolic process"/>
    <property type="evidence" value="ECO:0007669"/>
    <property type="project" value="InterPro"/>
</dbReference>
<dbReference type="PANTHER" id="PTHR11177:SF317">
    <property type="entry name" value="CHITINASE 12-RELATED"/>
    <property type="match status" value="1"/>
</dbReference>
<dbReference type="PROSITE" id="PS51910">
    <property type="entry name" value="GH18_2"/>
    <property type="match status" value="1"/>
</dbReference>
<dbReference type="InterPro" id="IPR001223">
    <property type="entry name" value="Glyco_hydro18_cat"/>
</dbReference>
<dbReference type="Proteomes" id="UP000824088">
    <property type="component" value="Unassembled WGS sequence"/>
</dbReference>
<dbReference type="InterPro" id="IPR008979">
    <property type="entry name" value="Galactose-bd-like_sf"/>
</dbReference>
<keyword evidence="7" id="KW-0732">Signal</keyword>
<dbReference type="Gene3D" id="3.20.20.80">
    <property type="entry name" value="Glycosidases"/>
    <property type="match status" value="1"/>
</dbReference>
<feature type="chain" id="PRO_5039128674" description="chitinase" evidence="7">
    <location>
        <begin position="22"/>
        <end position="549"/>
    </location>
</feature>
<dbReference type="Gene3D" id="2.60.120.260">
    <property type="entry name" value="Galactose-binding domain-like"/>
    <property type="match status" value="1"/>
</dbReference>
<gene>
    <name evidence="10" type="ORF">IAD51_05485</name>
</gene>
<dbReference type="SMART" id="SM00636">
    <property type="entry name" value="Glyco_18"/>
    <property type="match status" value="1"/>
</dbReference>
<feature type="signal peptide" evidence="7">
    <location>
        <begin position="1"/>
        <end position="21"/>
    </location>
</feature>
<name>A0A9D1HST1_9FIRM</name>
<dbReference type="GO" id="GO:0006032">
    <property type="term" value="P:chitin catabolic process"/>
    <property type="evidence" value="ECO:0007669"/>
    <property type="project" value="TreeGrafter"/>
</dbReference>
<organism evidence="10 11">
    <name type="scientific">Candidatus Limadaptatus stercorigallinarum</name>
    <dbReference type="NCBI Taxonomy" id="2840845"/>
    <lineage>
        <taxon>Bacteria</taxon>
        <taxon>Bacillati</taxon>
        <taxon>Bacillota</taxon>
        <taxon>Clostridia</taxon>
        <taxon>Eubacteriales</taxon>
        <taxon>Candidatus Limadaptatus</taxon>
    </lineage>
</organism>
<comment type="similarity">
    <text evidence="6">Belongs to the glycosyl hydrolase 18 family.</text>
</comment>
<evidence type="ECO:0000256" key="4">
    <source>
        <dbReference type="ARBA" id="ARBA00023295"/>
    </source>
</evidence>
<dbReference type="GO" id="GO:0005576">
    <property type="term" value="C:extracellular region"/>
    <property type="evidence" value="ECO:0007669"/>
    <property type="project" value="TreeGrafter"/>
</dbReference>
<dbReference type="InterPro" id="IPR001579">
    <property type="entry name" value="Glyco_hydro_18_chit_AS"/>
</dbReference>
<comment type="caution">
    <text evidence="10">The sequence shown here is derived from an EMBL/GenBank/DDBJ whole genome shotgun (WGS) entry which is preliminary data.</text>
</comment>
<accession>A0A9D1HST1</accession>
<dbReference type="InterPro" id="IPR000421">
    <property type="entry name" value="FA58C"/>
</dbReference>
<dbReference type="PROSITE" id="PS01095">
    <property type="entry name" value="GH18_1"/>
    <property type="match status" value="1"/>
</dbReference>
<evidence type="ECO:0000259" key="9">
    <source>
        <dbReference type="PROSITE" id="PS51910"/>
    </source>
</evidence>
<dbReference type="InterPro" id="IPR017853">
    <property type="entry name" value="GH"/>
</dbReference>
<evidence type="ECO:0000256" key="3">
    <source>
        <dbReference type="ARBA" id="ARBA00022801"/>
    </source>
</evidence>
<feature type="domain" description="F5/8 type C" evidence="8">
    <location>
        <begin position="45"/>
        <end position="190"/>
    </location>
</feature>
<dbReference type="PROSITE" id="PS51257">
    <property type="entry name" value="PROKAR_LIPOPROTEIN"/>
    <property type="match status" value="1"/>
</dbReference>
<evidence type="ECO:0000256" key="7">
    <source>
        <dbReference type="SAM" id="SignalP"/>
    </source>
</evidence>
<dbReference type="Pfam" id="PF00704">
    <property type="entry name" value="Glyco_hydro_18"/>
    <property type="match status" value="1"/>
</dbReference>
<protein>
    <recommendedName>
        <fullName evidence="2">chitinase</fullName>
        <ecNumber evidence="2">3.2.1.14</ecNumber>
    </recommendedName>
</protein>
<evidence type="ECO:0000313" key="10">
    <source>
        <dbReference type="EMBL" id="HIU21662.1"/>
    </source>
</evidence>
<evidence type="ECO:0000313" key="11">
    <source>
        <dbReference type="Proteomes" id="UP000824088"/>
    </source>
</evidence>
<evidence type="ECO:0000259" key="8">
    <source>
        <dbReference type="PROSITE" id="PS50022"/>
    </source>
</evidence>
<evidence type="ECO:0000256" key="2">
    <source>
        <dbReference type="ARBA" id="ARBA00012729"/>
    </source>
</evidence>
<proteinExistence type="inferred from homology"/>
<dbReference type="EC" id="3.2.1.14" evidence="2"/>
<dbReference type="PANTHER" id="PTHR11177">
    <property type="entry name" value="CHITINASE"/>
    <property type="match status" value="1"/>
</dbReference>
<evidence type="ECO:0000256" key="5">
    <source>
        <dbReference type="RuleBase" id="RU000489"/>
    </source>
</evidence>
<sequence length="549" mass="61531">MRKKKAIALIVAVLVLASACALLLAACDDGTATPAGKGVTRPEDVFTNDLDVTDAQNLIADASVSASSAASSASAVADGDTETAWTAETTSGEYIEITFDSPADFDTVVLRENGNFISGFSFVLPDENGEYPVDEYGYYENAFYRQQDRIERYRYCTFEEQTGVKTFRIYFGRSDEGKDMSIAEVEIYNVAPKEYANEFRVFNYYRVDDFYNMTDEEAAALAEELDRGVITDMILISFVFWEEDGSLVYASESGFDPEDRTSDPTFYNQLLDKIVSIVGDRDVNICMDLFPSDLSAHGLPSNMDVLMENITSLIADDDRVDGIDFDWEYPTGVTEWKHYGDLITRVSEAIDSSGEDKYISLALSADNVRLTQEQIDAVDFVQMMAYDRFDIVDGNHASFRSGAYSSMRYFVNIGFDPSQLVLGIPVYGRPNSWDTVWTNYGYGSEVYATQDKAPYTYWDNSQWLYYDGTNLDGSVVYDNQFIQVWVNGGALVADKTAYVIEQGFAGMMLWREDTDCDWNAQDGEGNYLNLLRVIGNTAAERIIGYEFNA</sequence>